<reference evidence="1" key="1">
    <citation type="submission" date="2022-05" db="EMBL/GenBank/DDBJ databases">
        <title>Chromosome-level genome of Chaenocephalus aceratus.</title>
        <authorList>
            <person name="Park H."/>
        </authorList>
    </citation>
    <scope>NUCLEOTIDE SEQUENCE</scope>
    <source>
        <strain evidence="1">KU_202001</strain>
    </source>
</reference>
<gene>
    <name evidence="1" type="ORF">KUCAC02_029243</name>
</gene>
<name>A0ACB9X506_CHAAC</name>
<evidence type="ECO:0000313" key="2">
    <source>
        <dbReference type="Proteomes" id="UP001057452"/>
    </source>
</evidence>
<dbReference type="EMBL" id="CM043793">
    <property type="protein sequence ID" value="KAI4821305.1"/>
    <property type="molecule type" value="Genomic_DNA"/>
</dbReference>
<organism evidence="1 2">
    <name type="scientific">Chaenocephalus aceratus</name>
    <name type="common">Blackfin icefish</name>
    <name type="synonym">Chaenichthys aceratus</name>
    <dbReference type="NCBI Taxonomy" id="36190"/>
    <lineage>
        <taxon>Eukaryota</taxon>
        <taxon>Metazoa</taxon>
        <taxon>Chordata</taxon>
        <taxon>Craniata</taxon>
        <taxon>Vertebrata</taxon>
        <taxon>Euteleostomi</taxon>
        <taxon>Actinopterygii</taxon>
        <taxon>Neopterygii</taxon>
        <taxon>Teleostei</taxon>
        <taxon>Neoteleostei</taxon>
        <taxon>Acanthomorphata</taxon>
        <taxon>Eupercaria</taxon>
        <taxon>Perciformes</taxon>
        <taxon>Notothenioidei</taxon>
        <taxon>Channichthyidae</taxon>
        <taxon>Chaenocephalus</taxon>
    </lineage>
</organism>
<accession>A0ACB9X506</accession>
<keyword evidence="2" id="KW-1185">Reference proteome</keyword>
<protein>
    <submittedName>
        <fullName evidence="1">Uncharacterized protein</fullName>
    </submittedName>
</protein>
<sequence>MKRAISHLATMDCLFSLAEVAKQGDYCRPEVCEGQRQIMIRDGRHPAIDLLMGDHNQYVPNLTELQGDGRRTMIITGPNMGGKSSYIRQVALICVMAQMGSYVPACEARLGMLDGVYTRMGASDNIYKGRSTFMEELTEASEIISRATDRSLVILDELGRGTSTHDGIAIAYATLEYFIRDPERLADDLGAGRVLQRLSAAMMLPAKLVKALTLFVTHYPPLCELERVYPEHVSNFHMAFLLNEPDINTDDGEVQPEFITFLYQLTEGAAGRSYGLNVARLVDIPVPILHTAARKARELENTVNARRRTKKLLSDLLSISDRSSLMAWLQLHSSLVQTQENTHPAISE</sequence>
<comment type="caution">
    <text evidence="1">The sequence shown here is derived from an EMBL/GenBank/DDBJ whole genome shotgun (WGS) entry which is preliminary data.</text>
</comment>
<evidence type="ECO:0000313" key="1">
    <source>
        <dbReference type="EMBL" id="KAI4821305.1"/>
    </source>
</evidence>
<proteinExistence type="predicted"/>
<dbReference type="Proteomes" id="UP001057452">
    <property type="component" value="Chromosome 9"/>
</dbReference>